<feature type="non-terminal residue" evidence="3">
    <location>
        <position position="301"/>
    </location>
</feature>
<feature type="domain" description="C-type lectin" evidence="2">
    <location>
        <begin position="141"/>
        <end position="252"/>
    </location>
</feature>
<dbReference type="Proteomes" id="UP001205998">
    <property type="component" value="Unassembled WGS sequence"/>
</dbReference>
<organism evidence="3 4">
    <name type="scientific">Silurus asotus</name>
    <name type="common">Amur catfish</name>
    <name type="synonym">Parasilurus asotus</name>
    <dbReference type="NCBI Taxonomy" id="30991"/>
    <lineage>
        <taxon>Eukaryota</taxon>
        <taxon>Metazoa</taxon>
        <taxon>Chordata</taxon>
        <taxon>Craniata</taxon>
        <taxon>Vertebrata</taxon>
        <taxon>Euteleostomi</taxon>
        <taxon>Actinopterygii</taxon>
        <taxon>Neopterygii</taxon>
        <taxon>Teleostei</taxon>
        <taxon>Ostariophysi</taxon>
        <taxon>Siluriformes</taxon>
        <taxon>Siluridae</taxon>
        <taxon>Silurus</taxon>
    </lineage>
</organism>
<proteinExistence type="predicted"/>
<name>A0AAD5A495_SILAS</name>
<dbReference type="PANTHER" id="PTHR45784">
    <property type="entry name" value="C-TYPE LECTIN DOMAIN FAMILY 20 MEMBER A-RELATED"/>
    <property type="match status" value="1"/>
</dbReference>
<sequence>MFLTVVCGVAAYIPHRYHFVNENKNWSEAQTYCRDKYTDLATISNMDEMKKLNITLKKENAKLAWIGLKSESVGEWKWSLAEQTFYRDGDTYRNWSSEEPNNAKKKEFCVMMSRSDGSFLDENCDTTLHFVCYNEKSINRYAFEKSNKTWREAQTLCREKYTDLVSVRNQSENQEILNISKKEIPSSNYVDLYVWIGLFNDSWKWSDQSKSSFRYWNPDKPRDDLKCAAVRGSEQHYWNNVSCTEKLPFICHQDKLILIKKSLTWKEALRYCRNHHHDLVSVDSEEMQLWVKKVARNASTE</sequence>
<dbReference type="AlphaFoldDB" id="A0AAD5A495"/>
<gene>
    <name evidence="3" type="ORF">C0J50_12100</name>
</gene>
<reference evidence="3" key="1">
    <citation type="submission" date="2018-07" db="EMBL/GenBank/DDBJ databases">
        <title>Comparative genomics of catfishes provides insights into carnivory and benthic adaptation.</title>
        <authorList>
            <person name="Zhang Y."/>
            <person name="Wang D."/>
            <person name="Peng Z."/>
            <person name="Zheng S."/>
            <person name="Shao F."/>
            <person name="Tao W."/>
        </authorList>
    </citation>
    <scope>NUCLEOTIDE SEQUENCE</scope>
    <source>
        <strain evidence="3">Chongqing</strain>
    </source>
</reference>
<dbReference type="SUPFAM" id="SSF56436">
    <property type="entry name" value="C-type lectin-like"/>
    <property type="match status" value="3"/>
</dbReference>
<dbReference type="PROSITE" id="PS00615">
    <property type="entry name" value="C_TYPE_LECTIN_1"/>
    <property type="match status" value="1"/>
</dbReference>
<dbReference type="Gene3D" id="3.10.100.10">
    <property type="entry name" value="Mannose-Binding Protein A, subunit A"/>
    <property type="match status" value="3"/>
</dbReference>
<comment type="caution">
    <text evidence="3">The sequence shown here is derived from an EMBL/GenBank/DDBJ whole genome shotgun (WGS) entry which is preliminary data.</text>
</comment>
<evidence type="ECO:0000313" key="4">
    <source>
        <dbReference type="Proteomes" id="UP001205998"/>
    </source>
</evidence>
<accession>A0AAD5A495</accession>
<dbReference type="InterPro" id="IPR018378">
    <property type="entry name" value="C-type_lectin_CS"/>
</dbReference>
<evidence type="ECO:0000313" key="3">
    <source>
        <dbReference type="EMBL" id="KAI5609683.1"/>
    </source>
</evidence>
<feature type="domain" description="C-type lectin" evidence="2">
    <location>
        <begin position="12"/>
        <end position="133"/>
    </location>
</feature>
<dbReference type="SMART" id="SM00034">
    <property type="entry name" value="CLECT"/>
    <property type="match status" value="2"/>
</dbReference>
<keyword evidence="1" id="KW-1015">Disulfide bond</keyword>
<dbReference type="PROSITE" id="PS50041">
    <property type="entry name" value="C_TYPE_LECTIN_2"/>
    <property type="match status" value="2"/>
</dbReference>
<dbReference type="InterPro" id="IPR016187">
    <property type="entry name" value="CTDL_fold"/>
</dbReference>
<dbReference type="PANTHER" id="PTHR45784:SF3">
    <property type="entry name" value="C-TYPE LECTIN DOMAIN FAMILY 4 MEMBER K-LIKE-RELATED"/>
    <property type="match status" value="1"/>
</dbReference>
<evidence type="ECO:0000259" key="2">
    <source>
        <dbReference type="PROSITE" id="PS50041"/>
    </source>
</evidence>
<dbReference type="InterPro" id="IPR001304">
    <property type="entry name" value="C-type_lectin-like"/>
</dbReference>
<keyword evidence="4" id="KW-1185">Reference proteome</keyword>
<evidence type="ECO:0000256" key="1">
    <source>
        <dbReference type="ARBA" id="ARBA00023157"/>
    </source>
</evidence>
<dbReference type="InterPro" id="IPR016186">
    <property type="entry name" value="C-type_lectin-like/link_sf"/>
</dbReference>
<dbReference type="EMBL" id="MU575733">
    <property type="protein sequence ID" value="KAI5609683.1"/>
    <property type="molecule type" value="Genomic_DNA"/>
</dbReference>
<protein>
    <recommendedName>
        <fullName evidence="2">C-type lectin domain-containing protein</fullName>
    </recommendedName>
</protein>
<dbReference type="Pfam" id="PF00059">
    <property type="entry name" value="Lectin_C"/>
    <property type="match status" value="2"/>
</dbReference>